<name>A0A2V5KZ26_9MICC</name>
<proteinExistence type="predicted"/>
<reference evidence="1 2" key="1">
    <citation type="submission" date="2018-05" db="EMBL/GenBank/DDBJ databases">
        <title>Genetic diversity of glacier-inhabiting Cryobacterium bacteria in China and description of Cryobacterium mengkeensis sp. nov. and Arthrobacter glacialis sp. nov.</title>
        <authorList>
            <person name="Liu Q."/>
            <person name="Xin Y.-H."/>
        </authorList>
    </citation>
    <scope>NUCLEOTIDE SEQUENCE [LARGE SCALE GENOMIC DNA]</scope>
    <source>
        <strain evidence="1 2">LI2</strain>
    </source>
</reference>
<accession>A0A2V5KZ26</accession>
<comment type="caution">
    <text evidence="1">The sequence shown here is derived from an EMBL/GenBank/DDBJ whole genome shotgun (WGS) entry which is preliminary data.</text>
</comment>
<organism evidence="1 2">
    <name type="scientific">Arthrobacter livingstonensis</name>
    <dbReference type="NCBI Taxonomy" id="670078"/>
    <lineage>
        <taxon>Bacteria</taxon>
        <taxon>Bacillati</taxon>
        <taxon>Actinomycetota</taxon>
        <taxon>Actinomycetes</taxon>
        <taxon>Micrococcales</taxon>
        <taxon>Micrococcaceae</taxon>
        <taxon>Arthrobacter</taxon>
    </lineage>
</organism>
<keyword evidence="2" id="KW-1185">Reference proteome</keyword>
<sequence length="76" mass="8908">MRLFFPLSLRIWGGQMDDWSVIGAELTEREVQLSFQHKEDTKLFGQATIDLQWGVATEFTTPWEQMTLQDVKSSWD</sequence>
<gene>
    <name evidence="1" type="ORF">CVV68_22880</name>
</gene>
<evidence type="ECO:0000313" key="1">
    <source>
        <dbReference type="EMBL" id="PYI63918.1"/>
    </source>
</evidence>
<dbReference type="EMBL" id="QJVD01000094">
    <property type="protein sequence ID" value="PYI63918.1"/>
    <property type="molecule type" value="Genomic_DNA"/>
</dbReference>
<protein>
    <submittedName>
        <fullName evidence="1">Uncharacterized protein</fullName>
    </submittedName>
</protein>
<dbReference type="AlphaFoldDB" id="A0A2V5KZ26"/>
<evidence type="ECO:0000313" key="2">
    <source>
        <dbReference type="Proteomes" id="UP000247832"/>
    </source>
</evidence>
<dbReference type="Proteomes" id="UP000247832">
    <property type="component" value="Unassembled WGS sequence"/>
</dbReference>